<proteinExistence type="predicted"/>
<evidence type="ECO:0000256" key="9">
    <source>
        <dbReference type="ARBA" id="ARBA00045703"/>
    </source>
</evidence>
<organismHost>
    <name type="scientific">Sus scrofa</name>
    <name type="common">Pig</name>
    <dbReference type="NCBI Taxonomy" id="9823"/>
</organismHost>
<feature type="compositionally biased region" description="Low complexity" evidence="10">
    <location>
        <begin position="20"/>
        <end position="34"/>
    </location>
</feature>
<protein>
    <submittedName>
        <fullName evidence="12">ORF2</fullName>
    </submittedName>
</protein>
<feature type="compositionally biased region" description="Basic residues" evidence="10">
    <location>
        <begin position="1"/>
        <end position="10"/>
    </location>
</feature>
<evidence type="ECO:0000256" key="6">
    <source>
        <dbReference type="ARBA" id="ARBA00022890"/>
    </source>
</evidence>
<dbReference type="InterPro" id="IPR004337">
    <property type="entry name" value="Astro_capsid_N"/>
</dbReference>
<keyword evidence="5" id="KW-0946">Virion</keyword>
<keyword evidence="7" id="KW-1142">T=3 icosahedral capsid protein</keyword>
<evidence type="ECO:0000256" key="3">
    <source>
        <dbReference type="ARBA" id="ARBA00022570"/>
    </source>
</evidence>
<name>A0A238TME4_PASV1</name>
<keyword evidence="2" id="KW-0167">Capsid protein</keyword>
<accession>A0A238TME4</accession>
<evidence type="ECO:0000256" key="2">
    <source>
        <dbReference type="ARBA" id="ARBA00022561"/>
    </source>
</evidence>
<dbReference type="Proteomes" id="UP000272716">
    <property type="component" value="Segment"/>
</dbReference>
<reference evidence="12" key="1">
    <citation type="submission" date="2017-06" db="EMBL/GenBank/DDBJ databases">
        <authorList>
            <person name="Kim H.J."/>
            <person name="Triplett B.A."/>
        </authorList>
    </citation>
    <scope>NUCLEOTIDE SEQUENCE</scope>
    <source>
        <strain evidence="12">PAstV/GER/L00855-K14_14-04/2014</strain>
    </source>
</reference>
<comment type="subcellular location">
    <subcellularLocation>
        <location evidence="1">Virion</location>
    </subcellularLocation>
</comment>
<feature type="region of interest" description="Disordered" evidence="10">
    <location>
        <begin position="1"/>
        <end position="45"/>
    </location>
</feature>
<feature type="region of interest" description="Disordered" evidence="10">
    <location>
        <begin position="661"/>
        <end position="707"/>
    </location>
</feature>
<dbReference type="InterPro" id="IPR029053">
    <property type="entry name" value="Viral_coat"/>
</dbReference>
<evidence type="ECO:0000259" key="11">
    <source>
        <dbReference type="Pfam" id="PF03115"/>
    </source>
</evidence>
<dbReference type="EMBL" id="LT898434">
    <property type="protein sequence ID" value="SNQ28004.1"/>
    <property type="molecule type" value="Viral_cRNA"/>
</dbReference>
<feature type="compositionally biased region" description="Acidic residues" evidence="10">
    <location>
        <begin position="672"/>
        <end position="697"/>
    </location>
</feature>
<dbReference type="Gene3D" id="2.60.120.20">
    <property type="match status" value="1"/>
</dbReference>
<evidence type="ECO:0000256" key="10">
    <source>
        <dbReference type="SAM" id="MobiDB-lite"/>
    </source>
</evidence>
<keyword evidence="8" id="KW-1160">Virus entry into host cell</keyword>
<sequence>MANRQQKRQPPRNTTNIVVRNGSSSNQAGSSRAQQARRRRNRRKPQVNIRVLASQNKVVRRNTRRPGVGGRVVFQKISTTLGTVGSNGSDQIECEMTCVLNPATMKEATGSNNFGPLGIYASTYALYKMTRCELRFKPLVGDSAVSGTICRASWNPTATPSQTSWSSLGARKHVDVTPGKTGRLVLTARDLAGPRNGWYKTNTQGDPMMALAGALEIHTLGKTMSTYQNAPFTGGLFIVEVLTEWQFKDYQQQPGLVNLLKGEDKQQATIETGEGNKLQLVLPTTSRMGRAATTTASDIIWIVSDTIIQLGTTFIPPPFSWLIRGGWWIVKRAAGAPTRNGEVRFDIYASISDARSSSPCVVQEAISDPVPVGNLHFQQLTPGNTGIGTDLPMVRSIDHPTQGTPTQCYTMSPTRMKMGTTEGENYVPAFCDWYGYGNQSYDTGIGFLVGNDKIATYNLYKVSISTDVGPVTLDSFTNQVPFYLFHGNTREQIGYAVASRYGHIQTNPALRVTSVLFYATKNQAYNFAQTWKVVSAQYPVTHQNDTNKVKLQITQTQQGATVRLKFNTGSWYVAQFVVWGNTGRHYKVGDATVAFRGAGQMPTSDEYFVPTTEDSLSGALPIYISSLQLHVFTASTVRSDETSARGRDPLECDPSFGCDDALEFPSTLNEQEPADDEDEFEDPEDLEEDEDEELELGPDDHYSDPPLSRLVVRPEAQLLYENLAAQFSDREARLAVNQLHPSDEYSSFTELYHDALADGLSPREARAHALGL</sequence>
<evidence type="ECO:0000256" key="4">
    <source>
        <dbReference type="ARBA" id="ARBA00022595"/>
    </source>
</evidence>
<organism evidence="12">
    <name type="scientific">Porcine astrovirus 1</name>
    <name type="common">PAstV-1</name>
    <dbReference type="NCBI Taxonomy" id="1239567"/>
    <lineage>
        <taxon>Viruses</taxon>
        <taxon>Riboviria</taxon>
        <taxon>Orthornavirae</taxon>
        <taxon>Pisuviricota</taxon>
        <taxon>Stelpaviricetes</taxon>
        <taxon>Stellavirales</taxon>
        <taxon>Astroviridae</taxon>
        <taxon>Mamastrovirus</taxon>
        <taxon>Mamastrovirus suis</taxon>
    </lineage>
</organism>
<feature type="domain" description="Astrovirus capsid protein inner core" evidence="11">
    <location>
        <begin position="33"/>
        <end position="250"/>
    </location>
</feature>
<dbReference type="Pfam" id="PF03115">
    <property type="entry name" value="Astro_capsid_N"/>
    <property type="match status" value="1"/>
</dbReference>
<evidence type="ECO:0000313" key="12">
    <source>
        <dbReference type="EMBL" id="SNQ28004.1"/>
    </source>
</evidence>
<evidence type="ECO:0000256" key="7">
    <source>
        <dbReference type="ARBA" id="ARBA00023060"/>
    </source>
</evidence>
<keyword evidence="4" id="KW-1162">Viral penetration into host cytoplasm</keyword>
<evidence type="ECO:0000256" key="8">
    <source>
        <dbReference type="ARBA" id="ARBA00023296"/>
    </source>
</evidence>
<keyword evidence="3" id="KW-1165">Clathrin-mediated endocytosis of virus by host</keyword>
<dbReference type="GO" id="GO:0075512">
    <property type="term" value="P:clathrin-dependent endocytosis of virus by host cell"/>
    <property type="evidence" value="ECO:0007669"/>
    <property type="project" value="UniProtKB-KW"/>
</dbReference>
<feature type="compositionally biased region" description="Basic residues" evidence="10">
    <location>
        <begin position="35"/>
        <end position="45"/>
    </location>
</feature>
<evidence type="ECO:0000256" key="1">
    <source>
        <dbReference type="ARBA" id="ARBA00004328"/>
    </source>
</evidence>
<evidence type="ECO:0000256" key="5">
    <source>
        <dbReference type="ARBA" id="ARBA00022844"/>
    </source>
</evidence>
<comment type="function">
    <text evidence="9">The capsid polyprotein VP90 self-assembles and undergoes a proteolytic cleavage by host caspases to yield the immature VP70 virion.</text>
</comment>
<keyword evidence="6" id="KW-1164">Virus endocytosis by host</keyword>
<dbReference type="GO" id="GO:0039617">
    <property type="term" value="C:T=3 icosahedral viral capsid"/>
    <property type="evidence" value="ECO:0007669"/>
    <property type="project" value="UniProtKB-KW"/>
</dbReference>